<dbReference type="AlphaFoldDB" id="A0AA39UR00"/>
<name>A0AA39UR00_9AGAR</name>
<sequence>MRLANVFPFDLIDKIVENHGDDKKSLLASSCVSKLWRVASLPYLFSTATFSSEDDFIRWRNIGDHLPWVPLYVKEVDFGPQEKSIHLLKDAFREVERDAL</sequence>
<dbReference type="EMBL" id="JAUEPU010000010">
    <property type="protein sequence ID" value="KAK0499078.1"/>
    <property type="molecule type" value="Genomic_DNA"/>
</dbReference>
<reference evidence="1" key="1">
    <citation type="submission" date="2023-06" db="EMBL/GenBank/DDBJ databases">
        <authorList>
            <consortium name="Lawrence Berkeley National Laboratory"/>
            <person name="Ahrendt S."/>
            <person name="Sahu N."/>
            <person name="Indic B."/>
            <person name="Wong-Bajracharya J."/>
            <person name="Merenyi Z."/>
            <person name="Ke H.-M."/>
            <person name="Monk M."/>
            <person name="Kocsube S."/>
            <person name="Drula E."/>
            <person name="Lipzen A."/>
            <person name="Balint B."/>
            <person name="Henrissat B."/>
            <person name="Andreopoulos B."/>
            <person name="Martin F.M."/>
            <person name="Harder C.B."/>
            <person name="Rigling D."/>
            <person name="Ford K.L."/>
            <person name="Foster G.D."/>
            <person name="Pangilinan J."/>
            <person name="Papanicolaou A."/>
            <person name="Barry K."/>
            <person name="LaButti K."/>
            <person name="Viragh M."/>
            <person name="Koriabine M."/>
            <person name="Yan M."/>
            <person name="Riley R."/>
            <person name="Champramary S."/>
            <person name="Plett K.L."/>
            <person name="Tsai I.J."/>
            <person name="Slot J."/>
            <person name="Sipos G."/>
            <person name="Plett J."/>
            <person name="Nagy L.G."/>
            <person name="Grigoriev I.V."/>
        </authorList>
    </citation>
    <scope>NUCLEOTIDE SEQUENCE</scope>
    <source>
        <strain evidence="1">HWK02</strain>
    </source>
</reference>
<proteinExistence type="predicted"/>
<evidence type="ECO:0000313" key="1">
    <source>
        <dbReference type="EMBL" id="KAK0499078.1"/>
    </source>
</evidence>
<evidence type="ECO:0008006" key="3">
    <source>
        <dbReference type="Google" id="ProtNLM"/>
    </source>
</evidence>
<comment type="caution">
    <text evidence="1">The sequence shown here is derived from an EMBL/GenBank/DDBJ whole genome shotgun (WGS) entry which is preliminary data.</text>
</comment>
<dbReference type="Proteomes" id="UP001175228">
    <property type="component" value="Unassembled WGS sequence"/>
</dbReference>
<keyword evidence="2" id="KW-1185">Reference proteome</keyword>
<evidence type="ECO:0000313" key="2">
    <source>
        <dbReference type="Proteomes" id="UP001175228"/>
    </source>
</evidence>
<accession>A0AA39UR00</accession>
<protein>
    <recommendedName>
        <fullName evidence="3">F-box domain-containing protein</fullName>
    </recommendedName>
</protein>
<gene>
    <name evidence="1" type="ORF">EDD18DRAFT_61497</name>
</gene>
<organism evidence="1 2">
    <name type="scientific">Armillaria luteobubalina</name>
    <dbReference type="NCBI Taxonomy" id="153913"/>
    <lineage>
        <taxon>Eukaryota</taxon>
        <taxon>Fungi</taxon>
        <taxon>Dikarya</taxon>
        <taxon>Basidiomycota</taxon>
        <taxon>Agaricomycotina</taxon>
        <taxon>Agaricomycetes</taxon>
        <taxon>Agaricomycetidae</taxon>
        <taxon>Agaricales</taxon>
        <taxon>Marasmiineae</taxon>
        <taxon>Physalacriaceae</taxon>
        <taxon>Armillaria</taxon>
    </lineage>
</organism>